<evidence type="ECO:0000313" key="2">
    <source>
        <dbReference type="Proteomes" id="UP000663836"/>
    </source>
</evidence>
<dbReference type="Proteomes" id="UP000663836">
    <property type="component" value="Unassembled WGS sequence"/>
</dbReference>
<comment type="caution">
    <text evidence="1">The sequence shown here is derived from an EMBL/GenBank/DDBJ whole genome shotgun (WGS) entry which is preliminary data.</text>
</comment>
<gene>
    <name evidence="1" type="ORF">JBS370_LOCUS37578</name>
</gene>
<proteinExistence type="predicted"/>
<evidence type="ECO:0000313" key="1">
    <source>
        <dbReference type="EMBL" id="CAF4224099.1"/>
    </source>
</evidence>
<accession>A0A820CL45</accession>
<sequence>ITFEQFKQFFAFLNNLEEFSVAMRFHQLSNKPISQGEYIRS</sequence>
<protein>
    <submittedName>
        <fullName evidence="1">Uncharacterized protein</fullName>
    </submittedName>
</protein>
<dbReference type="EMBL" id="CAJOBD010017729">
    <property type="protein sequence ID" value="CAF4224099.1"/>
    <property type="molecule type" value="Genomic_DNA"/>
</dbReference>
<reference evidence="1" key="1">
    <citation type="submission" date="2021-02" db="EMBL/GenBank/DDBJ databases">
        <authorList>
            <person name="Nowell W R."/>
        </authorList>
    </citation>
    <scope>NUCLEOTIDE SEQUENCE</scope>
</reference>
<organism evidence="1 2">
    <name type="scientific">Rotaria sordida</name>
    <dbReference type="NCBI Taxonomy" id="392033"/>
    <lineage>
        <taxon>Eukaryota</taxon>
        <taxon>Metazoa</taxon>
        <taxon>Spiralia</taxon>
        <taxon>Gnathifera</taxon>
        <taxon>Rotifera</taxon>
        <taxon>Eurotatoria</taxon>
        <taxon>Bdelloidea</taxon>
        <taxon>Philodinida</taxon>
        <taxon>Philodinidae</taxon>
        <taxon>Rotaria</taxon>
    </lineage>
</organism>
<name>A0A820CL45_9BILA</name>
<feature type="non-terminal residue" evidence="1">
    <location>
        <position position="1"/>
    </location>
</feature>
<dbReference type="AlphaFoldDB" id="A0A820CL45"/>